<reference evidence="1" key="1">
    <citation type="submission" date="2023-04" db="EMBL/GenBank/DDBJ databases">
        <authorList>
            <person name="Vijverberg K."/>
            <person name="Xiong W."/>
            <person name="Schranz E."/>
        </authorList>
    </citation>
    <scope>NUCLEOTIDE SEQUENCE</scope>
</reference>
<organism evidence="1 2">
    <name type="scientific">Lactuca saligna</name>
    <name type="common">Willowleaf lettuce</name>
    <dbReference type="NCBI Taxonomy" id="75948"/>
    <lineage>
        <taxon>Eukaryota</taxon>
        <taxon>Viridiplantae</taxon>
        <taxon>Streptophyta</taxon>
        <taxon>Embryophyta</taxon>
        <taxon>Tracheophyta</taxon>
        <taxon>Spermatophyta</taxon>
        <taxon>Magnoliopsida</taxon>
        <taxon>eudicotyledons</taxon>
        <taxon>Gunneridae</taxon>
        <taxon>Pentapetalae</taxon>
        <taxon>asterids</taxon>
        <taxon>campanulids</taxon>
        <taxon>Asterales</taxon>
        <taxon>Asteraceae</taxon>
        <taxon>Cichorioideae</taxon>
        <taxon>Cichorieae</taxon>
        <taxon>Lactucinae</taxon>
        <taxon>Lactuca</taxon>
    </lineage>
</organism>
<evidence type="ECO:0000313" key="1">
    <source>
        <dbReference type="EMBL" id="CAI9281732.1"/>
    </source>
</evidence>
<gene>
    <name evidence="1" type="ORF">LSALG_LOCUS21414</name>
</gene>
<protein>
    <submittedName>
        <fullName evidence="1">Uncharacterized protein</fullName>
    </submittedName>
</protein>
<dbReference type="AlphaFoldDB" id="A0AA35YXI7"/>
<name>A0AA35YXI7_LACSI</name>
<keyword evidence="2" id="KW-1185">Reference proteome</keyword>
<evidence type="ECO:0000313" key="2">
    <source>
        <dbReference type="Proteomes" id="UP001177003"/>
    </source>
</evidence>
<accession>A0AA35YXI7</accession>
<proteinExistence type="predicted"/>
<dbReference type="Proteomes" id="UP001177003">
    <property type="component" value="Chromosome 4"/>
</dbReference>
<sequence>MSNREPLQLVGMSPLQGLCMMLPLKGLPGSWRKVKQTFPLVKKTIAEGLSVSQILVTAPATTSIFEQSDNAPVRTTMVVGHFDKEPEQAPPRITIKQGGRTVTSQKRGGLLFMKNFDQNIRGD</sequence>
<dbReference type="EMBL" id="OX465080">
    <property type="protein sequence ID" value="CAI9281732.1"/>
    <property type="molecule type" value="Genomic_DNA"/>
</dbReference>